<reference evidence="3" key="1">
    <citation type="journal article" date="2020" name="Stud. Mycol.">
        <title>101 Dothideomycetes genomes: a test case for predicting lifestyles and emergence of pathogens.</title>
        <authorList>
            <person name="Haridas S."/>
            <person name="Albert R."/>
            <person name="Binder M."/>
            <person name="Bloem J."/>
            <person name="Labutti K."/>
            <person name="Salamov A."/>
            <person name="Andreopoulos B."/>
            <person name="Baker S."/>
            <person name="Barry K."/>
            <person name="Bills G."/>
            <person name="Bluhm B."/>
            <person name="Cannon C."/>
            <person name="Castanera R."/>
            <person name="Culley D."/>
            <person name="Daum C."/>
            <person name="Ezra D."/>
            <person name="Gonzalez J."/>
            <person name="Henrissat B."/>
            <person name="Kuo A."/>
            <person name="Liang C."/>
            <person name="Lipzen A."/>
            <person name="Lutzoni F."/>
            <person name="Magnuson J."/>
            <person name="Mondo S."/>
            <person name="Nolan M."/>
            <person name="Ohm R."/>
            <person name="Pangilinan J."/>
            <person name="Park H.-J."/>
            <person name="Ramirez L."/>
            <person name="Alfaro M."/>
            <person name="Sun H."/>
            <person name="Tritt A."/>
            <person name="Yoshinaga Y."/>
            <person name="Zwiers L.-H."/>
            <person name="Turgeon B."/>
            <person name="Goodwin S."/>
            <person name="Spatafora J."/>
            <person name="Crous P."/>
            <person name="Grigoriev I."/>
        </authorList>
    </citation>
    <scope>NUCLEOTIDE SEQUENCE</scope>
    <source>
        <strain evidence="3">CBS 175.79</strain>
    </source>
</reference>
<dbReference type="EMBL" id="ML978074">
    <property type="protein sequence ID" value="KAF2011242.1"/>
    <property type="molecule type" value="Genomic_DNA"/>
</dbReference>
<dbReference type="GeneID" id="54280058"/>
<proteinExistence type="predicted"/>
<keyword evidence="4" id="KW-1185">Reference proteome</keyword>
<dbReference type="OrthoDB" id="4191440at2759"/>
<feature type="region of interest" description="Disordered" evidence="1">
    <location>
        <begin position="270"/>
        <end position="291"/>
    </location>
</feature>
<organism evidence="3 4">
    <name type="scientific">Aaosphaeria arxii CBS 175.79</name>
    <dbReference type="NCBI Taxonomy" id="1450172"/>
    <lineage>
        <taxon>Eukaryota</taxon>
        <taxon>Fungi</taxon>
        <taxon>Dikarya</taxon>
        <taxon>Ascomycota</taxon>
        <taxon>Pezizomycotina</taxon>
        <taxon>Dothideomycetes</taxon>
        <taxon>Pleosporomycetidae</taxon>
        <taxon>Pleosporales</taxon>
        <taxon>Pleosporales incertae sedis</taxon>
        <taxon>Aaosphaeria</taxon>
    </lineage>
</organism>
<gene>
    <name evidence="3" type="ORF">BU24DRAFT_277346</name>
</gene>
<evidence type="ECO:0000256" key="1">
    <source>
        <dbReference type="SAM" id="MobiDB-lite"/>
    </source>
</evidence>
<name>A0A6A5XDY9_9PLEO</name>
<feature type="transmembrane region" description="Helical" evidence="2">
    <location>
        <begin position="213"/>
        <end position="234"/>
    </location>
</feature>
<evidence type="ECO:0000313" key="3">
    <source>
        <dbReference type="EMBL" id="KAF2011242.1"/>
    </source>
</evidence>
<evidence type="ECO:0000256" key="2">
    <source>
        <dbReference type="SAM" id="Phobius"/>
    </source>
</evidence>
<keyword evidence="2" id="KW-0472">Membrane</keyword>
<accession>A0A6A5XDY9</accession>
<feature type="transmembrane region" description="Helical" evidence="2">
    <location>
        <begin position="68"/>
        <end position="86"/>
    </location>
</feature>
<protein>
    <submittedName>
        <fullName evidence="3">Uncharacterized protein</fullName>
    </submittedName>
</protein>
<sequence>MASRRGHVYMRDNGWIYPSQIIRFALFFPTTIYNSGAKRNAGILRRHPELQTMFNPLLGKGELMSAKWANIAFGWNMAMFIFSLFVPVPVNMLFIAFDAVIVAFISQVAHIQNSYTPRGNGLCKDAHNWQRPPQMNESFFEAMGRWNSTQATGTRFCKSFVEQRNYSIAIAVLLAIIVVLNTAVLILSFTHIIKTVRAEGKGTLMFFCEAALVAPRAMVIAFAVLICVIPLLLLKCLPISLKVRIRYARRYLTKVLGRVPPPTEIKLADLTPFRKPGGKSRKREYRGTDPGTPNNLSDFLGIYDMLMLVTQHLHYSDIQSLSLVSKSVREAILPSDTPISVRDLHFRMYTCSSEDDINDKRPCYVCNAQICKDCACEQTIKQTYAMWHECTCKEWCTPCYRRLLREHRPNAVADSLKCRCAPPSPGFHLFNTMIYGFKWREQKKFNHPFRDICSHCATIPADELAERRERRSNFELRRAERTYTETCGNTGCGRILDEGPRWWVCSNCRFECSAGCHLDWAEKRARNKREAV</sequence>
<keyword evidence="2" id="KW-0812">Transmembrane</keyword>
<dbReference type="AlphaFoldDB" id="A0A6A5XDY9"/>
<dbReference type="RefSeq" id="XP_033379581.1">
    <property type="nucleotide sequence ID" value="XM_033522661.1"/>
</dbReference>
<evidence type="ECO:0000313" key="4">
    <source>
        <dbReference type="Proteomes" id="UP000799778"/>
    </source>
</evidence>
<keyword evidence="2" id="KW-1133">Transmembrane helix</keyword>
<feature type="transmembrane region" description="Helical" evidence="2">
    <location>
        <begin position="168"/>
        <end position="193"/>
    </location>
</feature>
<dbReference type="Proteomes" id="UP000799778">
    <property type="component" value="Unassembled WGS sequence"/>
</dbReference>